<comment type="caution">
    <text evidence="1">The sequence shown here is derived from an EMBL/GenBank/DDBJ whole genome shotgun (WGS) entry which is preliminary data.</text>
</comment>
<name>A0A2S7IQ36_9BACT</name>
<proteinExistence type="predicted"/>
<protein>
    <submittedName>
        <fullName evidence="1">Uncharacterized protein</fullName>
    </submittedName>
</protein>
<dbReference type="AlphaFoldDB" id="A0A2S7IQ36"/>
<organism evidence="1 2">
    <name type="scientific">Siphonobacter curvatus</name>
    <dbReference type="NCBI Taxonomy" id="2094562"/>
    <lineage>
        <taxon>Bacteria</taxon>
        <taxon>Pseudomonadati</taxon>
        <taxon>Bacteroidota</taxon>
        <taxon>Cytophagia</taxon>
        <taxon>Cytophagales</taxon>
        <taxon>Cytophagaceae</taxon>
        <taxon>Siphonobacter</taxon>
    </lineage>
</organism>
<sequence length="514" mass="58886">MFADFKKDILIIDTDKSKSVDVSSLNRIGKPVKSEIKLIFSNQKGDFETAPGGRTKDLPEEGFYRVRAKVNDKYLQGESAAIIIKSSNSLLFNDTTLQVFNIFLTKYPTFFTRTNIQSQSIQGNVFLVKPTNNNGKIDLQYSTLFSQVLNIETENNQIISSNGSTLSSVKEGFGRWRPIYKNFKGPWYASQVFVDFSGIWYCESDKKGNEISLNIPFIPEKVFYDGSAGGPFEIFKYYKINDRQVAYAQLNLGKAQIKNKFSPFNIINTQVEIGPVTDCLICTNTPTTPQRQDWPFGALNLLNQNRYGTLFYSSKDKFILNDNENSRIEFIRKNAQFEEQDKPEKFTIEGVEVYGTKGIKGINLIGEYKAETKNHLSYQGVKYPNLPLILNPDNSGTFVENEDYEVLIVSTTTNKTPFTWRILTDDNGNPLMETRESSRFKGKSGLISITIHKKDVSKETIFYEIYKDNLERYGSQSFIWPIIIDESRNEIIIERFSGILSSYNEYDIRVKRLK</sequence>
<evidence type="ECO:0000313" key="2">
    <source>
        <dbReference type="Proteomes" id="UP000239590"/>
    </source>
</evidence>
<dbReference type="EMBL" id="PTRA01000001">
    <property type="protein sequence ID" value="PQA59821.1"/>
    <property type="molecule type" value="Genomic_DNA"/>
</dbReference>
<accession>A0A2S7IQ36</accession>
<gene>
    <name evidence="1" type="ORF">C5O19_09425</name>
</gene>
<dbReference type="Proteomes" id="UP000239590">
    <property type="component" value="Unassembled WGS sequence"/>
</dbReference>
<keyword evidence="2" id="KW-1185">Reference proteome</keyword>
<evidence type="ECO:0000313" key="1">
    <source>
        <dbReference type="EMBL" id="PQA59821.1"/>
    </source>
</evidence>
<reference evidence="2" key="1">
    <citation type="submission" date="2018-02" db="EMBL/GenBank/DDBJ databases">
        <title>Genome sequencing of Solimonas sp. HR-BB.</title>
        <authorList>
            <person name="Lee Y."/>
            <person name="Jeon C.O."/>
        </authorList>
    </citation>
    <scope>NUCLEOTIDE SEQUENCE [LARGE SCALE GENOMIC DNA]</scope>
    <source>
        <strain evidence="2">HR-U</strain>
    </source>
</reference>